<keyword evidence="6 13" id="KW-0560">Oxidoreductase</keyword>
<dbReference type="EC" id="1.11.1.-" evidence="13"/>
<dbReference type="SUPFAM" id="SSF54909">
    <property type="entry name" value="Dimeric alpha+beta barrel"/>
    <property type="match status" value="1"/>
</dbReference>
<comment type="similarity">
    <text evidence="9 13">Belongs to the DyP-type peroxidase family.</text>
</comment>
<evidence type="ECO:0000259" key="15">
    <source>
        <dbReference type="Pfam" id="PF04261"/>
    </source>
</evidence>
<dbReference type="GO" id="GO:0004325">
    <property type="term" value="F:ferrochelatase activity"/>
    <property type="evidence" value="ECO:0007669"/>
    <property type="project" value="UniProtKB-EC"/>
</dbReference>
<evidence type="ECO:0000256" key="6">
    <source>
        <dbReference type="ARBA" id="ARBA00023002"/>
    </source>
</evidence>
<dbReference type="Proteomes" id="UP000276770">
    <property type="component" value="Unassembled WGS sequence"/>
</dbReference>
<evidence type="ECO:0000256" key="12">
    <source>
        <dbReference type="ARBA" id="ARBA00048856"/>
    </source>
</evidence>
<reference evidence="17 18" key="1">
    <citation type="submission" date="2018-10" db="EMBL/GenBank/DDBJ databases">
        <title>Falsibacillus sp. genome draft.</title>
        <authorList>
            <person name="Shi S."/>
        </authorList>
    </citation>
    <scope>NUCLEOTIDE SEQUENCE [LARGE SCALE GENOMIC DNA]</scope>
    <source>
        <strain evidence="17 18">GY 10110</strain>
    </source>
</reference>
<comment type="catalytic activity">
    <reaction evidence="12">
        <text>heme b + 2 H(+) = protoporphyrin IX + Fe(2+)</text>
        <dbReference type="Rhea" id="RHEA:22584"/>
        <dbReference type="ChEBI" id="CHEBI:15378"/>
        <dbReference type="ChEBI" id="CHEBI:29033"/>
        <dbReference type="ChEBI" id="CHEBI:57306"/>
        <dbReference type="ChEBI" id="CHEBI:60344"/>
        <dbReference type="EC" id="4.98.1.1"/>
    </reaction>
    <physiologicalReaction direction="left-to-right" evidence="12">
        <dbReference type="Rhea" id="RHEA:22585"/>
    </physiologicalReaction>
</comment>
<evidence type="ECO:0000256" key="7">
    <source>
        <dbReference type="ARBA" id="ARBA00023004"/>
    </source>
</evidence>
<comment type="subcellular location">
    <subcellularLocation>
        <location evidence="1">Cell envelope</location>
    </subcellularLocation>
</comment>
<keyword evidence="14" id="KW-0812">Transmembrane</keyword>
<evidence type="ECO:0000256" key="1">
    <source>
        <dbReference type="ARBA" id="ARBA00004196"/>
    </source>
</evidence>
<keyword evidence="3 13" id="KW-0349">Heme</keyword>
<dbReference type="GO" id="GO:0046872">
    <property type="term" value="F:metal ion binding"/>
    <property type="evidence" value="ECO:0007669"/>
    <property type="project" value="UniProtKB-KW"/>
</dbReference>
<feature type="domain" description="Dyp-type peroxidase C-terminal" evidence="16">
    <location>
        <begin position="231"/>
        <end position="401"/>
    </location>
</feature>
<dbReference type="PANTHER" id="PTHR30521">
    <property type="entry name" value="DEFERROCHELATASE/PEROXIDASE"/>
    <property type="match status" value="1"/>
</dbReference>
<comment type="cofactor">
    <cofactor evidence="13">
        <name>heme b</name>
        <dbReference type="ChEBI" id="CHEBI:60344"/>
    </cofactor>
    <text evidence="13">Binds 1 heme b (iron(II)-protoporphyrin IX) group non-covalently per subunit.</text>
</comment>
<evidence type="ECO:0000256" key="11">
    <source>
        <dbReference type="ARBA" id="ARBA00033775"/>
    </source>
</evidence>
<dbReference type="InterPro" id="IPR006311">
    <property type="entry name" value="TAT_signal"/>
</dbReference>
<comment type="caution">
    <text evidence="17">The sequence shown here is derived from an EMBL/GenBank/DDBJ whole genome shotgun (WGS) entry which is preliminary data.</text>
</comment>
<evidence type="ECO:0000256" key="4">
    <source>
        <dbReference type="ARBA" id="ARBA00022723"/>
    </source>
</evidence>
<dbReference type="InterPro" id="IPR048328">
    <property type="entry name" value="Dyp_perox_C"/>
</dbReference>
<dbReference type="GO" id="GO:0004601">
    <property type="term" value="F:peroxidase activity"/>
    <property type="evidence" value="ECO:0007669"/>
    <property type="project" value="UniProtKB-KW"/>
</dbReference>
<keyword evidence="14" id="KW-0472">Membrane</keyword>
<dbReference type="PROSITE" id="PS51318">
    <property type="entry name" value="TAT"/>
    <property type="match status" value="1"/>
</dbReference>
<keyword evidence="4 13" id="KW-0479">Metal-binding</keyword>
<dbReference type="EMBL" id="RCVZ01000006">
    <property type="protein sequence ID" value="RLQ95550.1"/>
    <property type="molecule type" value="Genomic_DNA"/>
</dbReference>
<dbReference type="InterPro" id="IPR006313">
    <property type="entry name" value="EfeB/EfeN"/>
</dbReference>
<dbReference type="Pfam" id="PF04261">
    <property type="entry name" value="Dyp_perox_N"/>
    <property type="match status" value="1"/>
</dbReference>
<evidence type="ECO:0000313" key="17">
    <source>
        <dbReference type="EMBL" id="RLQ95550.1"/>
    </source>
</evidence>
<dbReference type="PROSITE" id="PS51404">
    <property type="entry name" value="DYP_PEROXIDASE"/>
    <property type="match status" value="1"/>
</dbReference>
<dbReference type="RefSeq" id="WP_121680665.1">
    <property type="nucleotide sequence ID" value="NZ_RCVZ01000006.1"/>
</dbReference>
<keyword evidence="7 13" id="KW-0408">Iron</keyword>
<dbReference type="Pfam" id="PF20628">
    <property type="entry name" value="Dyp_perox_C"/>
    <property type="match status" value="1"/>
</dbReference>
<keyword evidence="5" id="KW-0732">Signal</keyword>
<dbReference type="PANTHER" id="PTHR30521:SF4">
    <property type="entry name" value="DEFERROCHELATASE"/>
    <property type="match status" value="1"/>
</dbReference>
<organism evidence="17 18">
    <name type="scientific">Falsibacillus albus</name>
    <dbReference type="NCBI Taxonomy" id="2478915"/>
    <lineage>
        <taxon>Bacteria</taxon>
        <taxon>Bacillati</taxon>
        <taxon>Bacillota</taxon>
        <taxon>Bacilli</taxon>
        <taxon>Bacillales</taxon>
        <taxon>Bacillaceae</taxon>
        <taxon>Falsibacillus</taxon>
    </lineage>
</organism>
<evidence type="ECO:0000256" key="2">
    <source>
        <dbReference type="ARBA" id="ARBA00022559"/>
    </source>
</evidence>
<dbReference type="NCBIfam" id="TIGR01412">
    <property type="entry name" value="tat_substr_1"/>
    <property type="match status" value="1"/>
</dbReference>
<dbReference type="NCBIfam" id="TIGR01413">
    <property type="entry name" value="Dyp_perox_fam"/>
    <property type="match status" value="1"/>
</dbReference>
<dbReference type="InterPro" id="IPR006314">
    <property type="entry name" value="Dyp_peroxidase"/>
</dbReference>
<evidence type="ECO:0000259" key="16">
    <source>
        <dbReference type="Pfam" id="PF20628"/>
    </source>
</evidence>
<gene>
    <name evidence="17" type="primary">efeB</name>
    <name evidence="17" type="ORF">D9X91_11010</name>
</gene>
<dbReference type="OrthoDB" id="9781066at2"/>
<keyword evidence="2 13" id="KW-0575">Peroxidase</keyword>
<accession>A0A3L7JYE3</accession>
<protein>
    <recommendedName>
        <fullName evidence="10 13">Deferrochelatase</fullName>
        <ecNumber evidence="13">1.11.1.-</ecNumber>
    </recommendedName>
    <alternativeName>
        <fullName evidence="11 13">Peroxidase EfeB</fullName>
    </alternativeName>
</protein>
<keyword evidence="14" id="KW-1133">Transmembrane helix</keyword>
<dbReference type="GO" id="GO:0030313">
    <property type="term" value="C:cell envelope"/>
    <property type="evidence" value="ECO:0007669"/>
    <property type="project" value="UniProtKB-SubCell"/>
</dbReference>
<evidence type="ECO:0000256" key="9">
    <source>
        <dbReference type="ARBA" id="ARBA00025737"/>
    </source>
</evidence>
<dbReference type="InterPro" id="IPR011008">
    <property type="entry name" value="Dimeric_a/b-barrel"/>
</dbReference>
<dbReference type="AlphaFoldDB" id="A0A3L7JYE3"/>
<proteinExistence type="inferred from homology"/>
<comment type="function">
    <text evidence="13">Involved in the recovery of exogenous heme iron. Extracts iron from heme while preserving the protoporphyrin ring intact.</text>
</comment>
<evidence type="ECO:0000256" key="14">
    <source>
        <dbReference type="SAM" id="Phobius"/>
    </source>
</evidence>
<keyword evidence="18" id="KW-1185">Reference proteome</keyword>
<dbReference type="GO" id="GO:0033212">
    <property type="term" value="P:iron import into cell"/>
    <property type="evidence" value="ECO:0007669"/>
    <property type="project" value="InterPro"/>
</dbReference>
<evidence type="ECO:0000256" key="8">
    <source>
        <dbReference type="ARBA" id="ARBA00023239"/>
    </source>
</evidence>
<dbReference type="InterPro" id="IPR048327">
    <property type="entry name" value="Dyp_perox_N"/>
</dbReference>
<evidence type="ECO:0000256" key="3">
    <source>
        <dbReference type="ARBA" id="ARBA00022617"/>
    </source>
</evidence>
<evidence type="ECO:0000256" key="13">
    <source>
        <dbReference type="RuleBase" id="RU365017"/>
    </source>
</evidence>
<evidence type="ECO:0000313" key="18">
    <source>
        <dbReference type="Proteomes" id="UP000276770"/>
    </source>
</evidence>
<evidence type="ECO:0000256" key="5">
    <source>
        <dbReference type="ARBA" id="ARBA00022729"/>
    </source>
</evidence>
<dbReference type="GO" id="GO:0005829">
    <property type="term" value="C:cytosol"/>
    <property type="evidence" value="ECO:0007669"/>
    <property type="project" value="TreeGrafter"/>
</dbReference>
<evidence type="ECO:0000256" key="10">
    <source>
        <dbReference type="ARBA" id="ARBA00033771"/>
    </source>
</evidence>
<feature type="domain" description="Dyp-type peroxidase N-terminal" evidence="15">
    <location>
        <begin position="66"/>
        <end position="222"/>
    </location>
</feature>
<feature type="transmembrane region" description="Helical" evidence="14">
    <location>
        <begin position="20"/>
        <end position="42"/>
    </location>
</feature>
<sequence>MNKEAATEKNKISRRELLKLSAFAGAGIAVGASGLGTFSMFADQLFGKTQNASANEMTVPFYGAHQAGIIHPQQTYSYTASFNLLTESKSDVIKLFKKWTEMAETFSKGNSYAKGFSNDWLPPKDTGEANDLSAAHLTVTFGFGPGFFQKNGLSRYGIGHLKPKHLKSIPSMPGDDFEDGFTGGDVCIQICASIQQVAFHALRNFIKNSIGTAEVNWMQAGFLNASEGKTGRNLFGFKDGTANLSPKDKPKQNKIIWADEKEPSWMIGGTYMAVRKIRMFLEVWDRSSLKDQEDTFGRKKDSGAPFGQIHEKDPVLLNKMPVDSHVRLAKSTKQEIFRRAYSYTDGVDPKTGSINAGLFFVSFQQNPDKQFIPMLKLMSQKDKLNEYTKHVGSAMFACPGGIKKGGYVGQRLLEGTLF</sequence>
<name>A0A3L7JYE3_9BACI</name>
<dbReference type="GO" id="GO:0020037">
    <property type="term" value="F:heme binding"/>
    <property type="evidence" value="ECO:0007669"/>
    <property type="project" value="InterPro"/>
</dbReference>
<keyword evidence="8" id="KW-0456">Lyase</keyword>